<keyword evidence="9 14" id="KW-0560">Oxidoreductase</keyword>
<dbReference type="OMA" id="DIMMRST"/>
<dbReference type="PANTHER" id="PTHR24291:SF189">
    <property type="entry name" value="CYTOCHROME P450 4C3-RELATED"/>
    <property type="match status" value="1"/>
</dbReference>
<dbReference type="Gene3D" id="1.10.630.10">
    <property type="entry name" value="Cytochrome P450"/>
    <property type="match status" value="1"/>
</dbReference>
<dbReference type="GO" id="GO:0016705">
    <property type="term" value="F:oxidoreductase activity, acting on paired donors, with incorporation or reduction of molecular oxygen"/>
    <property type="evidence" value="ECO:0007669"/>
    <property type="project" value="InterPro"/>
</dbReference>
<evidence type="ECO:0000256" key="6">
    <source>
        <dbReference type="ARBA" id="ARBA00022723"/>
    </source>
</evidence>
<evidence type="ECO:0000256" key="4">
    <source>
        <dbReference type="ARBA" id="ARBA00010617"/>
    </source>
</evidence>
<dbReference type="InterPro" id="IPR002401">
    <property type="entry name" value="Cyt_P450_E_grp-I"/>
</dbReference>
<evidence type="ECO:0000256" key="7">
    <source>
        <dbReference type="ARBA" id="ARBA00022824"/>
    </source>
</evidence>
<dbReference type="InterPro" id="IPR050196">
    <property type="entry name" value="Cytochrome_P450_Monoox"/>
</dbReference>
<dbReference type="GO" id="GO:0005506">
    <property type="term" value="F:iron ion binding"/>
    <property type="evidence" value="ECO:0007669"/>
    <property type="project" value="InterPro"/>
</dbReference>
<dbReference type="PROSITE" id="PS00086">
    <property type="entry name" value="CYTOCHROME_P450"/>
    <property type="match status" value="1"/>
</dbReference>
<keyword evidence="16" id="KW-1185">Reference proteome</keyword>
<dbReference type="GO" id="GO:0020037">
    <property type="term" value="F:heme binding"/>
    <property type="evidence" value="ECO:0007669"/>
    <property type="project" value="InterPro"/>
</dbReference>
<reference evidence="15" key="1">
    <citation type="submission" date="2022-01" db="UniProtKB">
        <authorList>
            <consortium name="EnsemblMetazoa"/>
        </authorList>
    </citation>
    <scope>IDENTIFICATION</scope>
</reference>
<protein>
    <recommendedName>
        <fullName evidence="17">Cytochrome P450</fullName>
    </recommendedName>
</protein>
<evidence type="ECO:0000256" key="8">
    <source>
        <dbReference type="ARBA" id="ARBA00022848"/>
    </source>
</evidence>
<keyword evidence="11 14" id="KW-0503">Monooxygenase</keyword>
<dbReference type="InterPro" id="IPR017972">
    <property type="entry name" value="Cyt_P450_CS"/>
</dbReference>
<evidence type="ECO:0000256" key="12">
    <source>
        <dbReference type="ARBA" id="ARBA00023136"/>
    </source>
</evidence>
<dbReference type="PANTHER" id="PTHR24291">
    <property type="entry name" value="CYTOCHROME P450 FAMILY 4"/>
    <property type="match status" value="1"/>
</dbReference>
<evidence type="ECO:0000256" key="11">
    <source>
        <dbReference type="ARBA" id="ARBA00023033"/>
    </source>
</evidence>
<keyword evidence="10 13" id="KW-0408">Iron</keyword>
<evidence type="ECO:0000256" key="3">
    <source>
        <dbReference type="ARBA" id="ARBA00004406"/>
    </source>
</evidence>
<dbReference type="PRINTS" id="PR00463">
    <property type="entry name" value="EP450I"/>
</dbReference>
<evidence type="ECO:0000256" key="5">
    <source>
        <dbReference type="ARBA" id="ARBA00022617"/>
    </source>
</evidence>
<evidence type="ECO:0000256" key="14">
    <source>
        <dbReference type="RuleBase" id="RU000461"/>
    </source>
</evidence>
<dbReference type="PRINTS" id="PR00385">
    <property type="entry name" value="P450"/>
</dbReference>
<evidence type="ECO:0000256" key="2">
    <source>
        <dbReference type="ARBA" id="ARBA00004174"/>
    </source>
</evidence>
<sequence>MNLIVLLAEAVLLIIILCIKLDIVDYIRNAYYLNKLPGPPMLPIIGWTFKLAFMKIEDLINFLVSYIGNKYHVAKCWIAGTPVVILLDPEDLEKLLGSMQYITKGTHYNHVKTWLNEGLLTSSGEKWHSRRKTLTPTFHFKILEDSLLTMNKGAKIFAKKLLELNGEKTQIAKLVNLCTLDIVSESAMGVNLEAQHNKSSQYVSDIAEISEIIMKRILCFWLYKDFTFYLTPTGFRFKKVLQRLHTFTQNVITERKEIHEKEITSGLSAHQLKKRKAFLDCLIELEINNPGIFTEEDMREEVDTFLFEGHDTTSAAIVHAMMFVGSNPEVQERLSLEMEEIFGDSDRDVTYSDLQKMHYLENVIKETLRFLPSVPIFTRILTQDYITTKGFLVPRSTNILICPLAVHFAEHIYHNATKFDPDRFNEENVRKRHPFAYIPFSAGPRNCIGQKFAMMEMKVVLSTAIRYNYFHSHSTFENTKFSPLLIVRAHKPIIMHFTPRKLGKINA</sequence>
<evidence type="ECO:0000256" key="1">
    <source>
        <dbReference type="ARBA" id="ARBA00001971"/>
    </source>
</evidence>
<dbReference type="Proteomes" id="UP000494040">
    <property type="component" value="Unassembled WGS sequence"/>
</dbReference>
<dbReference type="OrthoDB" id="1470350at2759"/>
<evidence type="ECO:0000256" key="10">
    <source>
        <dbReference type="ARBA" id="ARBA00023004"/>
    </source>
</evidence>
<evidence type="ECO:0000313" key="15">
    <source>
        <dbReference type="EnsemblMetazoa" id="XP_024083028.1"/>
    </source>
</evidence>
<keyword evidence="7" id="KW-0256">Endoplasmic reticulum</keyword>
<keyword evidence="6 13" id="KW-0479">Metal-binding</keyword>
<evidence type="ECO:0000256" key="9">
    <source>
        <dbReference type="ARBA" id="ARBA00023002"/>
    </source>
</evidence>
<dbReference type="EnsemblMetazoa" id="XM_024227260.1">
    <property type="protein sequence ID" value="XP_024083028.1"/>
    <property type="gene ID" value="LOC106672025"/>
</dbReference>
<dbReference type="InterPro" id="IPR036396">
    <property type="entry name" value="Cyt_P450_sf"/>
</dbReference>
<evidence type="ECO:0000256" key="13">
    <source>
        <dbReference type="PIRSR" id="PIRSR602401-1"/>
    </source>
</evidence>
<dbReference type="KEGG" id="clec:106672025"/>
<keyword evidence="5 13" id="KW-0349">Heme</keyword>
<dbReference type="GO" id="GO:0005789">
    <property type="term" value="C:endoplasmic reticulum membrane"/>
    <property type="evidence" value="ECO:0007669"/>
    <property type="project" value="UniProtKB-SubCell"/>
</dbReference>
<keyword evidence="12" id="KW-0472">Membrane</keyword>
<dbReference type="RefSeq" id="XP_024083028.1">
    <property type="nucleotide sequence ID" value="XM_024227260.1"/>
</dbReference>
<dbReference type="GeneID" id="106672025"/>
<name>A0A8I6SIB4_CIMLE</name>
<comment type="similarity">
    <text evidence="4 14">Belongs to the cytochrome P450 family.</text>
</comment>
<proteinExistence type="inferred from homology"/>
<dbReference type="SUPFAM" id="SSF48264">
    <property type="entry name" value="Cytochrome P450"/>
    <property type="match status" value="1"/>
</dbReference>
<dbReference type="InterPro" id="IPR001128">
    <property type="entry name" value="Cyt_P450"/>
</dbReference>
<dbReference type="AlphaFoldDB" id="A0A8I6SIB4"/>
<feature type="binding site" description="axial binding residue" evidence="13">
    <location>
        <position position="447"/>
    </location>
    <ligand>
        <name>heme</name>
        <dbReference type="ChEBI" id="CHEBI:30413"/>
    </ligand>
    <ligandPart>
        <name>Fe</name>
        <dbReference type="ChEBI" id="CHEBI:18248"/>
    </ligandPart>
</feature>
<comment type="cofactor">
    <cofactor evidence="1 13">
        <name>heme</name>
        <dbReference type="ChEBI" id="CHEBI:30413"/>
    </cofactor>
</comment>
<keyword evidence="8" id="KW-0492">Microsome</keyword>
<organism evidence="15 16">
    <name type="scientific">Cimex lectularius</name>
    <name type="common">Bed bug</name>
    <name type="synonym">Acanthia lectularia</name>
    <dbReference type="NCBI Taxonomy" id="79782"/>
    <lineage>
        <taxon>Eukaryota</taxon>
        <taxon>Metazoa</taxon>
        <taxon>Ecdysozoa</taxon>
        <taxon>Arthropoda</taxon>
        <taxon>Hexapoda</taxon>
        <taxon>Insecta</taxon>
        <taxon>Pterygota</taxon>
        <taxon>Neoptera</taxon>
        <taxon>Paraneoptera</taxon>
        <taxon>Hemiptera</taxon>
        <taxon>Heteroptera</taxon>
        <taxon>Panheteroptera</taxon>
        <taxon>Cimicomorpha</taxon>
        <taxon>Cimicidae</taxon>
        <taxon>Cimex</taxon>
    </lineage>
</organism>
<comment type="subcellular location">
    <subcellularLocation>
        <location evidence="3">Endoplasmic reticulum membrane</location>
        <topology evidence="3">Peripheral membrane protein</topology>
    </subcellularLocation>
    <subcellularLocation>
        <location evidence="2">Microsome membrane</location>
        <topology evidence="2">Peripheral membrane protein</topology>
    </subcellularLocation>
</comment>
<dbReference type="GO" id="GO:0004497">
    <property type="term" value="F:monooxygenase activity"/>
    <property type="evidence" value="ECO:0007669"/>
    <property type="project" value="UniProtKB-KW"/>
</dbReference>
<dbReference type="Pfam" id="PF00067">
    <property type="entry name" value="p450"/>
    <property type="match status" value="1"/>
</dbReference>
<accession>A0A8I6SIB4</accession>
<evidence type="ECO:0008006" key="17">
    <source>
        <dbReference type="Google" id="ProtNLM"/>
    </source>
</evidence>
<dbReference type="CDD" id="cd20628">
    <property type="entry name" value="CYP4"/>
    <property type="match status" value="1"/>
</dbReference>
<evidence type="ECO:0000313" key="16">
    <source>
        <dbReference type="Proteomes" id="UP000494040"/>
    </source>
</evidence>